<reference evidence="1" key="1">
    <citation type="journal article" date="2023" name="bioRxiv">
        <title>Scaffold-level genome assemblies of two parasitoid biocontrol wasps reveal the parthenogenesis mechanism and an associated novel virus.</title>
        <authorList>
            <person name="Inwood S."/>
            <person name="Skelly J."/>
            <person name="Guhlin J."/>
            <person name="Harrop T."/>
            <person name="Goldson S."/>
            <person name="Dearden P."/>
        </authorList>
    </citation>
    <scope>NUCLEOTIDE SEQUENCE</scope>
    <source>
        <strain evidence="1">Irish</strain>
        <tissue evidence="1">Whole body</tissue>
    </source>
</reference>
<comment type="caution">
    <text evidence="1">The sequence shown here is derived from an EMBL/GenBank/DDBJ whole genome shotgun (WGS) entry which is preliminary data.</text>
</comment>
<evidence type="ECO:0000313" key="1">
    <source>
        <dbReference type="EMBL" id="KAK0170552.1"/>
    </source>
</evidence>
<reference evidence="1" key="2">
    <citation type="submission" date="2023-03" db="EMBL/GenBank/DDBJ databases">
        <authorList>
            <person name="Inwood S.N."/>
            <person name="Skelly J.G."/>
            <person name="Guhlin J."/>
            <person name="Harrop T.W.R."/>
            <person name="Goldson S.G."/>
            <person name="Dearden P.K."/>
        </authorList>
    </citation>
    <scope>NUCLEOTIDE SEQUENCE</scope>
    <source>
        <strain evidence="1">Irish</strain>
        <tissue evidence="1">Whole body</tissue>
    </source>
</reference>
<name>A0AA39FJ46_9HYME</name>
<gene>
    <name evidence="1" type="ORF">PV328_008389</name>
</gene>
<evidence type="ECO:0000313" key="2">
    <source>
        <dbReference type="Proteomes" id="UP001168990"/>
    </source>
</evidence>
<sequence length="286" mass="33564">MRLKTLQRIYPTIKYELKRLEQQNTTLTKNISAIIKRNKEISNDVTEVKNNIKNVYTRPSPEIIMSGLINDVLDIRQINIKNQNISESGSVQQKSSYIIKFKSEHVARHIIALKRRKGILTVRQFKLRRHKFPWVTTDFKEKLKHKNKLYKRAKRSGLSRDYNSYEQYRNDISSALKEAKSKFLMDKLNGINDPTTIWRVMSSMGLIKSQLASPFNFFSPQQLMDYYAAITNKSPSCEFKNLSSVLKYLRQDLEQLDFHKIDNIEVHQQILISVSNSHTTQNFSLF</sequence>
<dbReference type="Proteomes" id="UP001168990">
    <property type="component" value="Unassembled WGS sequence"/>
</dbReference>
<protein>
    <submittedName>
        <fullName evidence="1">Uncharacterized protein</fullName>
    </submittedName>
</protein>
<dbReference type="EMBL" id="JAQQBS010000003">
    <property type="protein sequence ID" value="KAK0170552.1"/>
    <property type="molecule type" value="Genomic_DNA"/>
</dbReference>
<proteinExistence type="predicted"/>
<keyword evidence="2" id="KW-1185">Reference proteome</keyword>
<organism evidence="1 2">
    <name type="scientific">Microctonus aethiopoides</name>
    <dbReference type="NCBI Taxonomy" id="144406"/>
    <lineage>
        <taxon>Eukaryota</taxon>
        <taxon>Metazoa</taxon>
        <taxon>Ecdysozoa</taxon>
        <taxon>Arthropoda</taxon>
        <taxon>Hexapoda</taxon>
        <taxon>Insecta</taxon>
        <taxon>Pterygota</taxon>
        <taxon>Neoptera</taxon>
        <taxon>Endopterygota</taxon>
        <taxon>Hymenoptera</taxon>
        <taxon>Apocrita</taxon>
        <taxon>Ichneumonoidea</taxon>
        <taxon>Braconidae</taxon>
        <taxon>Euphorinae</taxon>
        <taxon>Microctonus</taxon>
    </lineage>
</organism>
<dbReference type="AlphaFoldDB" id="A0AA39FJ46"/>
<accession>A0AA39FJ46</accession>